<feature type="transmembrane region" description="Helical" evidence="6">
    <location>
        <begin position="141"/>
        <end position="162"/>
    </location>
</feature>
<dbReference type="InterPro" id="IPR013121">
    <property type="entry name" value="Fe_red_NAD-bd_6"/>
</dbReference>
<evidence type="ECO:0000313" key="9">
    <source>
        <dbReference type="Proteomes" id="UP001632037"/>
    </source>
</evidence>
<keyword evidence="9" id="KW-1185">Reference proteome</keyword>
<comment type="subcellular location">
    <subcellularLocation>
        <location evidence="1">Membrane</location>
        <topology evidence="1">Multi-pass membrane protein</topology>
    </subcellularLocation>
</comment>
<dbReference type="Pfam" id="PF08030">
    <property type="entry name" value="NAD_binding_6"/>
    <property type="match status" value="1"/>
</dbReference>
<feature type="transmembrane region" description="Helical" evidence="6">
    <location>
        <begin position="550"/>
        <end position="571"/>
    </location>
</feature>
<proteinExistence type="predicted"/>
<dbReference type="Pfam" id="PF08022">
    <property type="entry name" value="FAD_binding_8"/>
    <property type="match status" value="1"/>
</dbReference>
<feature type="transmembrane region" description="Helical" evidence="6">
    <location>
        <begin position="263"/>
        <end position="282"/>
    </location>
</feature>
<dbReference type="InterPro" id="IPR050369">
    <property type="entry name" value="RBOH/FRE"/>
</dbReference>
<dbReference type="InterPro" id="IPR017927">
    <property type="entry name" value="FAD-bd_FR_type"/>
</dbReference>
<dbReference type="EMBL" id="JBIMZQ010000005">
    <property type="protein sequence ID" value="KAL3671247.1"/>
    <property type="molecule type" value="Genomic_DNA"/>
</dbReference>
<dbReference type="SFLD" id="SFLDG01168">
    <property type="entry name" value="Ferric_reductase_subgroup_(FRE"/>
    <property type="match status" value="1"/>
</dbReference>
<dbReference type="GO" id="GO:0016020">
    <property type="term" value="C:membrane"/>
    <property type="evidence" value="ECO:0007669"/>
    <property type="project" value="UniProtKB-SubCell"/>
</dbReference>
<dbReference type="InterPro" id="IPR013112">
    <property type="entry name" value="FAD-bd_8"/>
</dbReference>
<evidence type="ECO:0000313" key="8">
    <source>
        <dbReference type="EMBL" id="KAL3671247.1"/>
    </source>
</evidence>
<comment type="caution">
    <text evidence="8">The sequence shown here is derived from an EMBL/GenBank/DDBJ whole genome shotgun (WGS) entry which is preliminary data.</text>
</comment>
<dbReference type="PANTHER" id="PTHR11972">
    <property type="entry name" value="NADPH OXIDASE"/>
    <property type="match status" value="1"/>
</dbReference>
<feature type="transmembrane region" description="Helical" evidence="6">
    <location>
        <begin position="232"/>
        <end position="251"/>
    </location>
</feature>
<evidence type="ECO:0000256" key="6">
    <source>
        <dbReference type="SAM" id="Phobius"/>
    </source>
</evidence>
<dbReference type="PROSITE" id="PS51384">
    <property type="entry name" value="FAD_FR"/>
    <property type="match status" value="1"/>
</dbReference>
<dbReference type="AlphaFoldDB" id="A0ABD3FXY2"/>
<dbReference type="PANTHER" id="PTHR11972:SF193">
    <property type="entry name" value="FAD-BINDING FR-TYPE DOMAIN-CONTAINING PROTEIN"/>
    <property type="match status" value="1"/>
</dbReference>
<keyword evidence="4" id="KW-0560">Oxidoreductase</keyword>
<feature type="transmembrane region" description="Helical" evidence="6">
    <location>
        <begin position="102"/>
        <end position="121"/>
    </location>
</feature>
<evidence type="ECO:0000256" key="1">
    <source>
        <dbReference type="ARBA" id="ARBA00004141"/>
    </source>
</evidence>
<feature type="domain" description="FAD-binding FR-type" evidence="7">
    <location>
        <begin position="306"/>
        <end position="426"/>
    </location>
</feature>
<evidence type="ECO:0000256" key="5">
    <source>
        <dbReference type="ARBA" id="ARBA00023136"/>
    </source>
</evidence>
<keyword evidence="5 6" id="KW-0472">Membrane</keyword>
<keyword evidence="2 6" id="KW-0812">Transmembrane</keyword>
<dbReference type="Gene3D" id="3.40.50.80">
    <property type="entry name" value="Nucleotide-binding domain of ferredoxin-NADP reductase (FNR) module"/>
    <property type="match status" value="1"/>
</dbReference>
<sequence length="719" mass="81566">MKWWNGYPGQPDVTYGEMNYNLDMGPYRNITESRHTEMIRPTFLLIFCIAPFAIGVLLIEYLRHINTARRMTSTLVWRFAMLFRRKPKFPLLGVSRFTWGEWAFGVVFLLGGNALCFWFEWDRRAQTATYTDSLDTSMKYSIIGISMAYMCIYNMSFLLLPVTRNSGWMEFFGISYANGVKFHRWIGFMTVLTAFLHMLGYWIYWVRIGEWQVNQLPCTNCDFTQDFSGGGFYAWFNVFGFISALAFLLMIPTSFPLIRRKAYEWFYITHWVLFGIAVLFAILHWNQIIWWILPSGCIWLVSRAASSYNAMTPVAVRDLMVIGDGDDELLKIVLNRAAPTTSPSSSDYDYNIGNFLYLNVPNVSKLEWHPLTIASSPNSSLTDVVLYAKPLGGWSKQLIQYAKDCKHGKSAPLIYMDAFYGASLELYEDYSTVCLVGGGIGVTPLLAILDDLVSKLSNNGATWTQRFSFIFTFRELSVLEAVAPVLGQLRALDPHEEFFQMNLFATGSYSEKDLSRKLCTSEVLETTSTKAVKTPRPFYEPLRSSNTLRFVMYFALYVIAVFVVTAVRWGNGVIQGDNHPELWPLQRAFELLMFCATIIVAYAFIAYEFIMFRRNHGDNVPATVRNGTLQSNAAVFGGDVHTVGDIVNDFNVIVDKRPNLESLLLETLEVHKTAGHSKNLLPAVGVFVSGPPALKMTTNEAVVALGGGNFDVHEEEFEL</sequence>
<evidence type="ECO:0000256" key="4">
    <source>
        <dbReference type="ARBA" id="ARBA00023002"/>
    </source>
</evidence>
<feature type="transmembrane region" description="Helical" evidence="6">
    <location>
        <begin position="591"/>
        <end position="610"/>
    </location>
</feature>
<dbReference type="InterPro" id="IPR013130">
    <property type="entry name" value="Fe3_Rdtase_TM_dom"/>
</dbReference>
<dbReference type="GO" id="GO:0016491">
    <property type="term" value="F:oxidoreductase activity"/>
    <property type="evidence" value="ECO:0007669"/>
    <property type="project" value="UniProtKB-KW"/>
</dbReference>
<dbReference type="SUPFAM" id="SSF52343">
    <property type="entry name" value="Ferredoxin reductase-like, C-terminal NADP-linked domain"/>
    <property type="match status" value="1"/>
</dbReference>
<accession>A0ABD3FXY2</accession>
<evidence type="ECO:0000259" key="7">
    <source>
        <dbReference type="PROSITE" id="PS51384"/>
    </source>
</evidence>
<protein>
    <recommendedName>
        <fullName evidence="7">FAD-binding FR-type domain-containing protein</fullName>
    </recommendedName>
</protein>
<dbReference type="InterPro" id="IPR039261">
    <property type="entry name" value="FNR_nucleotide-bd"/>
</dbReference>
<name>A0ABD3FXY2_9STRA</name>
<keyword evidence="3 6" id="KW-1133">Transmembrane helix</keyword>
<evidence type="ECO:0000256" key="2">
    <source>
        <dbReference type="ARBA" id="ARBA00022692"/>
    </source>
</evidence>
<gene>
    <name evidence="8" type="ORF">V7S43_003179</name>
</gene>
<dbReference type="SFLD" id="SFLDS00052">
    <property type="entry name" value="Ferric_Reductase_Domain"/>
    <property type="match status" value="1"/>
</dbReference>
<reference evidence="8 9" key="1">
    <citation type="submission" date="2024-09" db="EMBL/GenBank/DDBJ databases">
        <title>Genome sequencing and assembly of Phytophthora oleae, isolate VK10A, causative agent of rot of olive drupes.</title>
        <authorList>
            <person name="Conti Taguali S."/>
            <person name="Riolo M."/>
            <person name="La Spada F."/>
            <person name="Cacciola S.O."/>
            <person name="Dionisio G."/>
        </authorList>
    </citation>
    <scope>NUCLEOTIDE SEQUENCE [LARGE SCALE GENOMIC DNA]</scope>
    <source>
        <strain evidence="8 9">VK10A</strain>
    </source>
</reference>
<feature type="transmembrane region" description="Helical" evidence="6">
    <location>
        <begin position="182"/>
        <end position="204"/>
    </location>
</feature>
<organism evidence="8 9">
    <name type="scientific">Phytophthora oleae</name>
    <dbReference type="NCBI Taxonomy" id="2107226"/>
    <lineage>
        <taxon>Eukaryota</taxon>
        <taxon>Sar</taxon>
        <taxon>Stramenopiles</taxon>
        <taxon>Oomycota</taxon>
        <taxon>Peronosporomycetes</taxon>
        <taxon>Peronosporales</taxon>
        <taxon>Peronosporaceae</taxon>
        <taxon>Phytophthora</taxon>
    </lineage>
</organism>
<evidence type="ECO:0000256" key="3">
    <source>
        <dbReference type="ARBA" id="ARBA00022989"/>
    </source>
</evidence>
<feature type="transmembrane region" description="Helical" evidence="6">
    <location>
        <begin position="43"/>
        <end position="62"/>
    </location>
</feature>
<dbReference type="Pfam" id="PF01794">
    <property type="entry name" value="Ferric_reduct"/>
    <property type="match status" value="1"/>
</dbReference>
<dbReference type="Proteomes" id="UP001632037">
    <property type="component" value="Unassembled WGS sequence"/>
</dbReference>
<dbReference type="CDD" id="cd06186">
    <property type="entry name" value="NOX_Duox_like_FAD_NADP"/>
    <property type="match status" value="1"/>
</dbReference>